<evidence type="ECO:0008006" key="3">
    <source>
        <dbReference type="Google" id="ProtNLM"/>
    </source>
</evidence>
<dbReference type="InterPro" id="IPR043128">
    <property type="entry name" value="Rev_trsase/Diguanyl_cyclase"/>
</dbReference>
<dbReference type="SUPFAM" id="SSF56672">
    <property type="entry name" value="DNA/RNA polymerases"/>
    <property type="match status" value="1"/>
</dbReference>
<dbReference type="Gene3D" id="3.30.70.270">
    <property type="match status" value="1"/>
</dbReference>
<dbReference type="Proteomes" id="UP001648503">
    <property type="component" value="Unassembled WGS sequence"/>
</dbReference>
<proteinExistence type="predicted"/>
<reference evidence="1 2" key="1">
    <citation type="submission" date="2021-02" db="EMBL/GenBank/DDBJ databases">
        <title>Variation within the Batrachochytrium salamandrivorans European outbreak.</title>
        <authorList>
            <person name="Kelly M."/>
            <person name="Pasmans F."/>
            <person name="Shea T.P."/>
            <person name="Munoz J.F."/>
            <person name="Carranza S."/>
            <person name="Cuomo C.A."/>
            <person name="Martel A."/>
        </authorList>
    </citation>
    <scope>NUCLEOTIDE SEQUENCE [LARGE SCALE GENOMIC DNA]</scope>
    <source>
        <strain evidence="1 2">AMFP18/2</strain>
    </source>
</reference>
<name>A0ABQ8FC23_9FUNG</name>
<evidence type="ECO:0000313" key="1">
    <source>
        <dbReference type="EMBL" id="KAH6595658.1"/>
    </source>
</evidence>
<comment type="caution">
    <text evidence="1">The sequence shown here is derived from an EMBL/GenBank/DDBJ whole genome shotgun (WGS) entry which is preliminary data.</text>
</comment>
<gene>
    <name evidence="1" type="ORF">BASA50_005679</name>
</gene>
<evidence type="ECO:0000313" key="2">
    <source>
        <dbReference type="Proteomes" id="UP001648503"/>
    </source>
</evidence>
<protein>
    <recommendedName>
        <fullName evidence="3">Reverse transcriptase domain-containing protein</fullName>
    </recommendedName>
</protein>
<dbReference type="EMBL" id="JAFCIX010000288">
    <property type="protein sequence ID" value="KAH6595658.1"/>
    <property type="molecule type" value="Genomic_DNA"/>
</dbReference>
<keyword evidence="2" id="KW-1185">Reference proteome</keyword>
<accession>A0ABQ8FC23</accession>
<sequence length="180" mass="20913">MDLDLGIKKPVLRFPVTLLNRFHSPKRFKPNFDCTINLSSSAEPSYGRIYQLTREEDKDSFYWKIFTTLDLRGAYNLLRIKEGDEPKDSIYYKIWTIRISGNAFRFSKRSSPVPTNDELAVSSYDQLAGSKKVRELQVFLGFTNFYRALVSGYSDITCHLTKLLKKDVPFSWGPEQEDFV</sequence>
<dbReference type="InterPro" id="IPR043502">
    <property type="entry name" value="DNA/RNA_pol_sf"/>
</dbReference>
<organism evidence="1 2">
    <name type="scientific">Batrachochytrium salamandrivorans</name>
    <dbReference type="NCBI Taxonomy" id="1357716"/>
    <lineage>
        <taxon>Eukaryota</taxon>
        <taxon>Fungi</taxon>
        <taxon>Fungi incertae sedis</taxon>
        <taxon>Chytridiomycota</taxon>
        <taxon>Chytridiomycota incertae sedis</taxon>
        <taxon>Chytridiomycetes</taxon>
        <taxon>Rhizophydiales</taxon>
        <taxon>Rhizophydiales incertae sedis</taxon>
        <taxon>Batrachochytrium</taxon>
    </lineage>
</organism>